<dbReference type="PANTHER" id="PTHR21666">
    <property type="entry name" value="PEPTIDASE-RELATED"/>
    <property type="match status" value="1"/>
</dbReference>
<dbReference type="PANTHER" id="PTHR21666:SF270">
    <property type="entry name" value="MUREIN HYDROLASE ACTIVATOR ENVC"/>
    <property type="match status" value="1"/>
</dbReference>
<evidence type="ECO:0000313" key="2">
    <source>
        <dbReference type="EMBL" id="MBW4329370.1"/>
    </source>
</evidence>
<sequence>MTGAPRLIVPVQGVAKRDVEDTFGDPRGGGTRTHEGIDIIAPLGTAVLAAAPGTIEKLYFSEGGGGITLYERSVDGRWMFYYAHLQGYAPGVKEGMRVKAGDRIAYVGDSGNAPAGVYHLHFGVSRVAKDDGWWQGAPVDPYPLLAGKAAGR</sequence>
<name>A0ABS6XIT1_9SPHN</name>
<reference evidence="2 3" key="1">
    <citation type="submission" date="2021-07" db="EMBL/GenBank/DDBJ databases">
        <title>Stakelama flava sp. nov., a novel endophytic bacterium isolated from branch of Kandelia candel.</title>
        <authorList>
            <person name="Tuo L."/>
        </authorList>
    </citation>
    <scope>NUCLEOTIDE SEQUENCE [LARGE SCALE GENOMIC DNA]</scope>
    <source>
        <strain evidence="2 3">CBK3Z-3</strain>
    </source>
</reference>
<protein>
    <submittedName>
        <fullName evidence="2">M23 family metallopeptidase</fullName>
    </submittedName>
</protein>
<dbReference type="EMBL" id="JAHWZX010000001">
    <property type="protein sequence ID" value="MBW4329370.1"/>
    <property type="molecule type" value="Genomic_DNA"/>
</dbReference>
<evidence type="ECO:0000259" key="1">
    <source>
        <dbReference type="Pfam" id="PF01551"/>
    </source>
</evidence>
<dbReference type="Proteomes" id="UP001197214">
    <property type="component" value="Unassembled WGS sequence"/>
</dbReference>
<dbReference type="Pfam" id="PF01551">
    <property type="entry name" value="Peptidase_M23"/>
    <property type="match status" value="1"/>
</dbReference>
<proteinExistence type="predicted"/>
<feature type="domain" description="M23ase beta-sheet core" evidence="1">
    <location>
        <begin position="33"/>
        <end position="141"/>
    </location>
</feature>
<organism evidence="2 3">
    <name type="scientific">Stakelama flava</name>
    <dbReference type="NCBI Taxonomy" id="2860338"/>
    <lineage>
        <taxon>Bacteria</taxon>
        <taxon>Pseudomonadati</taxon>
        <taxon>Pseudomonadota</taxon>
        <taxon>Alphaproteobacteria</taxon>
        <taxon>Sphingomonadales</taxon>
        <taxon>Sphingomonadaceae</taxon>
        <taxon>Stakelama</taxon>
    </lineage>
</organism>
<comment type="caution">
    <text evidence="2">The sequence shown here is derived from an EMBL/GenBank/DDBJ whole genome shotgun (WGS) entry which is preliminary data.</text>
</comment>
<accession>A0ABS6XIT1</accession>
<dbReference type="InterPro" id="IPR050570">
    <property type="entry name" value="Cell_wall_metabolism_enzyme"/>
</dbReference>
<dbReference type="CDD" id="cd12797">
    <property type="entry name" value="M23_peptidase"/>
    <property type="match status" value="1"/>
</dbReference>
<gene>
    <name evidence="2" type="ORF">KY084_00560</name>
</gene>
<dbReference type="InterPro" id="IPR016047">
    <property type="entry name" value="M23ase_b-sheet_dom"/>
</dbReference>
<evidence type="ECO:0000313" key="3">
    <source>
        <dbReference type="Proteomes" id="UP001197214"/>
    </source>
</evidence>
<keyword evidence="3" id="KW-1185">Reference proteome</keyword>